<evidence type="ECO:0000313" key="4">
    <source>
        <dbReference type="EMBL" id="RXJ00667.1"/>
    </source>
</evidence>
<dbReference type="InterPro" id="IPR001119">
    <property type="entry name" value="SLH_dom"/>
</dbReference>
<dbReference type="RefSeq" id="WP_129078359.1">
    <property type="nucleotide sequence ID" value="NZ_QOUX01000037.1"/>
</dbReference>
<dbReference type="PROSITE" id="PS51272">
    <property type="entry name" value="SLH"/>
    <property type="match status" value="2"/>
</dbReference>
<accession>A0A4Q0VVA8</accession>
<dbReference type="EMBL" id="QOUX01000037">
    <property type="protein sequence ID" value="RXJ00667.1"/>
    <property type="molecule type" value="Genomic_DNA"/>
</dbReference>
<dbReference type="AlphaFoldDB" id="A0A4Q0VVA8"/>
<feature type="domain" description="SLH" evidence="3">
    <location>
        <begin position="151"/>
        <end position="210"/>
    </location>
</feature>
<sequence>MNRKWIIKLLLAVSLVFVFQQSIFAFSDVSGDPAEKEILKLKERGIAKGMANDIFDPNGKITYATGVTFIVRALDLNIDHMRFIKEPKASDYYTNVRDDKWYASSFINAQFNGIELANDILPEETITKEQFADMLFKALTAKYDLAFITLWMEIDDEADISPQYMESVQKLLISNIAELEDGQFNPKKEISRSEAAVMLYRTVLFVDSLN</sequence>
<feature type="domain" description="SLH" evidence="3">
    <location>
        <begin position="21"/>
        <end position="84"/>
    </location>
</feature>
<proteinExistence type="predicted"/>
<evidence type="ECO:0000256" key="2">
    <source>
        <dbReference type="SAM" id="SignalP"/>
    </source>
</evidence>
<dbReference type="Proteomes" id="UP000290649">
    <property type="component" value="Unassembled WGS sequence"/>
</dbReference>
<organism evidence="4 5">
    <name type="scientific">Anaerobacillus alkaliphilus</name>
    <dbReference type="NCBI Taxonomy" id="1548597"/>
    <lineage>
        <taxon>Bacteria</taxon>
        <taxon>Bacillati</taxon>
        <taxon>Bacillota</taxon>
        <taxon>Bacilli</taxon>
        <taxon>Bacillales</taxon>
        <taxon>Bacillaceae</taxon>
        <taxon>Anaerobacillus</taxon>
    </lineage>
</organism>
<reference evidence="4 5" key="1">
    <citation type="journal article" date="2019" name="Int. J. Syst. Evol. Microbiol.">
        <title>Anaerobacillus alkaliphilus sp. nov., a novel alkaliphilic and moderately halophilic bacterium.</title>
        <authorList>
            <person name="Borsodi A.K."/>
            <person name="Aszalos J.M."/>
            <person name="Bihari P."/>
            <person name="Nagy I."/>
            <person name="Schumann P."/>
            <person name="Sproer C."/>
            <person name="Kovacs A.L."/>
            <person name="Boka K."/>
            <person name="Dobosy P."/>
            <person name="Ovari M."/>
            <person name="Szili-Kovacs T."/>
            <person name="Toth E."/>
        </authorList>
    </citation>
    <scope>NUCLEOTIDE SEQUENCE [LARGE SCALE GENOMIC DNA]</scope>
    <source>
        <strain evidence="4 5">B16-10</strain>
    </source>
</reference>
<keyword evidence="5" id="KW-1185">Reference proteome</keyword>
<protein>
    <submittedName>
        <fullName evidence="4">S-layer homology domain-containing protein</fullName>
    </submittedName>
</protein>
<evidence type="ECO:0000256" key="1">
    <source>
        <dbReference type="ARBA" id="ARBA00022729"/>
    </source>
</evidence>
<feature type="signal peptide" evidence="2">
    <location>
        <begin position="1"/>
        <end position="25"/>
    </location>
</feature>
<name>A0A4Q0VVA8_9BACI</name>
<gene>
    <name evidence="4" type="ORF">DS745_11445</name>
</gene>
<comment type="caution">
    <text evidence="4">The sequence shown here is derived from an EMBL/GenBank/DDBJ whole genome shotgun (WGS) entry which is preliminary data.</text>
</comment>
<dbReference type="Pfam" id="PF00395">
    <property type="entry name" value="SLH"/>
    <property type="match status" value="2"/>
</dbReference>
<evidence type="ECO:0000259" key="3">
    <source>
        <dbReference type="PROSITE" id="PS51272"/>
    </source>
</evidence>
<evidence type="ECO:0000313" key="5">
    <source>
        <dbReference type="Proteomes" id="UP000290649"/>
    </source>
</evidence>
<feature type="chain" id="PRO_5020820751" evidence="2">
    <location>
        <begin position="26"/>
        <end position="210"/>
    </location>
</feature>
<dbReference type="OrthoDB" id="2727970at2"/>
<keyword evidence="1 2" id="KW-0732">Signal</keyword>